<reference evidence="7" key="1">
    <citation type="journal article" date="2014" name="PLoS Negl. Trop. Dis.">
        <title>Identification and characterization of seminal fluid proteins in the Asian tiger mosquito, Aedes albopictus.</title>
        <authorList>
            <person name="Boes K.E."/>
            <person name="Ribeiro J.M."/>
            <person name="Wong A."/>
            <person name="Harrington L.C."/>
            <person name="Wolfner M.F."/>
            <person name="Sirot L.K."/>
        </authorList>
    </citation>
    <scope>NUCLEOTIDE SEQUENCE</scope>
    <source>
        <tissue evidence="7">Reproductive organs</tissue>
    </source>
</reference>
<dbReference type="Gene3D" id="3.30.750.24">
    <property type="entry name" value="STAS domain"/>
    <property type="match status" value="1"/>
</dbReference>
<dbReference type="InterPro" id="IPR001902">
    <property type="entry name" value="SLC26A/SulP_fam"/>
</dbReference>
<feature type="transmembrane region" description="Helical" evidence="5">
    <location>
        <begin position="219"/>
        <end position="240"/>
    </location>
</feature>
<dbReference type="PROSITE" id="PS50801">
    <property type="entry name" value="STAS"/>
    <property type="match status" value="1"/>
</dbReference>
<dbReference type="AlphaFoldDB" id="A0A023EVP7"/>
<feature type="transmembrane region" description="Helical" evidence="5">
    <location>
        <begin position="247"/>
        <end position="269"/>
    </location>
</feature>
<dbReference type="InterPro" id="IPR002645">
    <property type="entry name" value="STAS_dom"/>
</dbReference>
<keyword evidence="3 5" id="KW-1133">Transmembrane helix</keyword>
<accession>A0A023EVP7</accession>
<proteinExistence type="evidence at transcript level"/>
<dbReference type="SUPFAM" id="SSF52091">
    <property type="entry name" value="SpoIIaa-like"/>
    <property type="match status" value="1"/>
</dbReference>
<dbReference type="CDD" id="cd07042">
    <property type="entry name" value="STAS_SulP_like_sulfate_transporter"/>
    <property type="match status" value="1"/>
</dbReference>
<dbReference type="VEuPathDB" id="VectorBase:AALC636_011798"/>
<feature type="transmembrane region" description="Helical" evidence="5">
    <location>
        <begin position="423"/>
        <end position="445"/>
    </location>
</feature>
<dbReference type="PANTHER" id="PTHR11814">
    <property type="entry name" value="SULFATE TRANSPORTER"/>
    <property type="match status" value="1"/>
</dbReference>
<feature type="transmembrane region" description="Helical" evidence="5">
    <location>
        <begin position="460"/>
        <end position="480"/>
    </location>
</feature>
<evidence type="ECO:0000256" key="2">
    <source>
        <dbReference type="ARBA" id="ARBA00022692"/>
    </source>
</evidence>
<dbReference type="EMBL" id="GAPW01000340">
    <property type="protein sequence ID" value="JAC13258.1"/>
    <property type="molecule type" value="mRNA"/>
</dbReference>
<evidence type="ECO:0000256" key="1">
    <source>
        <dbReference type="ARBA" id="ARBA00004141"/>
    </source>
</evidence>
<name>A0A023EVP7_AEDAL</name>
<evidence type="ECO:0000256" key="3">
    <source>
        <dbReference type="ARBA" id="ARBA00022989"/>
    </source>
</evidence>
<dbReference type="VEuPathDB" id="VectorBase:AALFPA_048289"/>
<feature type="transmembrane region" description="Helical" evidence="5">
    <location>
        <begin position="306"/>
        <end position="326"/>
    </location>
</feature>
<feature type="domain" description="STAS" evidence="6">
    <location>
        <begin position="583"/>
        <end position="706"/>
    </location>
</feature>
<keyword evidence="2 5" id="KW-0812">Transmembrane</keyword>
<evidence type="ECO:0000256" key="5">
    <source>
        <dbReference type="SAM" id="Phobius"/>
    </source>
</evidence>
<feature type="transmembrane region" description="Helical" evidence="5">
    <location>
        <begin position="518"/>
        <end position="550"/>
    </location>
</feature>
<dbReference type="GO" id="GO:0055085">
    <property type="term" value="P:transmembrane transport"/>
    <property type="evidence" value="ECO:0007669"/>
    <property type="project" value="InterPro"/>
</dbReference>
<protein>
    <submittedName>
        <fullName evidence="7">Putative sulfate/bicarbonate/oxalate exchanger sat-1</fullName>
    </submittedName>
</protein>
<dbReference type="VEuPathDB" id="VectorBase:AALF018455"/>
<organism evidence="7">
    <name type="scientific">Aedes albopictus</name>
    <name type="common">Asian tiger mosquito</name>
    <name type="synonym">Stegomyia albopicta</name>
    <dbReference type="NCBI Taxonomy" id="7160"/>
    <lineage>
        <taxon>Eukaryota</taxon>
        <taxon>Metazoa</taxon>
        <taxon>Ecdysozoa</taxon>
        <taxon>Arthropoda</taxon>
        <taxon>Hexapoda</taxon>
        <taxon>Insecta</taxon>
        <taxon>Pterygota</taxon>
        <taxon>Neoptera</taxon>
        <taxon>Endopterygota</taxon>
        <taxon>Diptera</taxon>
        <taxon>Nematocera</taxon>
        <taxon>Culicoidea</taxon>
        <taxon>Culicidae</taxon>
        <taxon>Culicinae</taxon>
        <taxon>Aedini</taxon>
        <taxon>Aedes</taxon>
        <taxon>Stegomyia</taxon>
    </lineage>
</organism>
<dbReference type="GO" id="GO:0016020">
    <property type="term" value="C:membrane"/>
    <property type="evidence" value="ECO:0007669"/>
    <property type="project" value="UniProtKB-SubCell"/>
</dbReference>
<feature type="transmembrane region" description="Helical" evidence="5">
    <location>
        <begin position="141"/>
        <end position="164"/>
    </location>
</feature>
<sequence>MPASGVGSDDPSQQYSNGTADLEDTVQGVTNHGFYRDLVDEGIKSEKEKISTALPPVAVARPLYQQEDLNQEMRYSVPQRQVVRETLDTVKGWSAKGCARSVFPIVGWLSEYSLKRDLVSDLISGCTVAVMHIPQGMGYALLANVPPIVGIYMAFFPVLVYFVLGTSRHNSMGTFAVVSIMVGKLVLKYSSEGDVTGSGSKVVNDTLLGVVKESSEGAAVSPIVVASTVCFIVGIMQLIMYVGRLGVISFLLSDTLVSGFTTGAAIHVLTSQIKDLLGLSLPPQSGNFEVINTYVAIFTDIASANWAAIVISAVTIVVVVANNEYLKPLVAKRSSIPVPIELIAVISGTLISRFVDLHGEYRIKTIGHIPTGFPDPALPDTNLMRSLLLESFPIAMVAYAVSVSMALIFVQKHNYEIDFNQELLAMGTSNVFGSFFSCLPFSASLSRSMIQFTTGGKTQIASVISCGILAIVLLWVGPFFEPLPRCVLAGVIVVSLKGLLMQVTQFRTVLVNYSTVDAIVWMATFLTVVLVAIDIGLLVGMVLSICTIFFRGMKPYTCIMENVPNTDLYLDVNRYKGTIDIAGIKIFHFCGSLNFATRAGFKTSLCESLNLNLTKEIKDSKRKDYKKKYSLRFLVLDFTALSNIDPSAIAALKGLITEFEKLSVKVLVAGSSCPVYEMMVRCKLVGSEDREYCKVFPTIHDAVLWAQDATANDSGQVSIMESESA</sequence>
<keyword evidence="4 5" id="KW-0472">Membrane</keyword>
<dbReference type="NCBIfam" id="TIGR00815">
    <property type="entry name" value="sulP"/>
    <property type="match status" value="1"/>
</dbReference>
<evidence type="ECO:0000256" key="4">
    <source>
        <dbReference type="ARBA" id="ARBA00023136"/>
    </source>
</evidence>
<dbReference type="InterPro" id="IPR011547">
    <property type="entry name" value="SLC26A/SulP_dom"/>
</dbReference>
<feature type="transmembrane region" description="Helical" evidence="5">
    <location>
        <begin position="392"/>
        <end position="411"/>
    </location>
</feature>
<feature type="transmembrane region" description="Helical" evidence="5">
    <location>
        <begin position="487"/>
        <end position="506"/>
    </location>
</feature>
<feature type="transmembrane region" description="Helical" evidence="5">
    <location>
        <begin position="338"/>
        <end position="355"/>
    </location>
</feature>
<evidence type="ECO:0000313" key="7">
    <source>
        <dbReference type="EMBL" id="JAC13258.1"/>
    </source>
</evidence>
<dbReference type="Pfam" id="PF01740">
    <property type="entry name" value="STAS"/>
    <property type="match status" value="1"/>
</dbReference>
<dbReference type="Pfam" id="PF00916">
    <property type="entry name" value="Sulfate_transp"/>
    <property type="match status" value="1"/>
</dbReference>
<comment type="subcellular location">
    <subcellularLocation>
        <location evidence="1">Membrane</location>
        <topology evidence="1">Multi-pass membrane protein</topology>
    </subcellularLocation>
</comment>
<evidence type="ECO:0000259" key="6">
    <source>
        <dbReference type="PROSITE" id="PS50801"/>
    </source>
</evidence>
<dbReference type="InterPro" id="IPR036513">
    <property type="entry name" value="STAS_dom_sf"/>
</dbReference>